<gene>
    <name evidence="2" type="ORF">EHQ76_14700</name>
</gene>
<evidence type="ECO:0000313" key="2">
    <source>
        <dbReference type="EMBL" id="TGL97485.1"/>
    </source>
</evidence>
<dbReference type="Proteomes" id="UP000298429">
    <property type="component" value="Unassembled WGS sequence"/>
</dbReference>
<dbReference type="OrthoDB" id="319873at2"/>
<reference evidence="2 3" key="1">
    <citation type="journal article" date="2019" name="PLoS Negl. Trop. Dis.">
        <title>Revisiting the worldwide diversity of Leptospira species in the environment.</title>
        <authorList>
            <person name="Vincent A.T."/>
            <person name="Schiettekatte O."/>
            <person name="Bourhy P."/>
            <person name="Veyrier F.J."/>
            <person name="Picardeau M."/>
        </authorList>
    </citation>
    <scope>NUCLEOTIDE SEQUENCE [LARGE SCALE GENOMIC DNA]</scope>
    <source>
        <strain evidence="2 3">201702444</strain>
    </source>
</reference>
<proteinExistence type="predicted"/>
<evidence type="ECO:0000259" key="1">
    <source>
        <dbReference type="Pfam" id="PF25107"/>
    </source>
</evidence>
<comment type="caution">
    <text evidence="2">The sequence shown here is derived from an EMBL/GenBank/DDBJ whole genome shotgun (WGS) entry which is preliminary data.</text>
</comment>
<evidence type="ECO:0000313" key="3">
    <source>
        <dbReference type="Proteomes" id="UP000298429"/>
    </source>
</evidence>
<dbReference type="AlphaFoldDB" id="A0A5F2B041"/>
<dbReference type="Pfam" id="PF25107">
    <property type="entry name" value="VWA7_N"/>
    <property type="match status" value="1"/>
</dbReference>
<accession>A0A5F2B041</accession>
<name>A0A5F2B041_9LEPT</name>
<feature type="domain" description="VWA7 N-terminal" evidence="1">
    <location>
        <begin position="64"/>
        <end position="140"/>
    </location>
</feature>
<dbReference type="InterPro" id="IPR056862">
    <property type="entry name" value="VWA7_N"/>
</dbReference>
<sequence>MNRFLKTIFTVPVLLIVFDFWPSFSPLEAFGPAGSFNHIRILKESFREFTEETGYEIRADCQEMIVQGNLRSDSELMNAESFHCDNNNIFGCGIELRNLKSKSEKATFFSDSMKQIGHATHIIQDFYSHSNWVENHPNQIKLAPLEEPWQLLSMPHIQTGYYDLSPIVHHEEEAVECLDLSQNEMKLYQPYATHICLNKDSEKTFRGGGEIENKPNVNFHEWAGLHSVEHTKQFLLNAYRSNHKNLDLCLIPKKVSFSCNNAIFRMRSN</sequence>
<protein>
    <recommendedName>
        <fullName evidence="1">VWA7 N-terminal domain-containing protein</fullName>
    </recommendedName>
</protein>
<dbReference type="EMBL" id="RQGN01000082">
    <property type="protein sequence ID" value="TGL97485.1"/>
    <property type="molecule type" value="Genomic_DNA"/>
</dbReference>
<organism evidence="2 3">
    <name type="scientific">Leptospira barantonii</name>
    <dbReference type="NCBI Taxonomy" id="2023184"/>
    <lineage>
        <taxon>Bacteria</taxon>
        <taxon>Pseudomonadati</taxon>
        <taxon>Spirochaetota</taxon>
        <taxon>Spirochaetia</taxon>
        <taxon>Leptospirales</taxon>
        <taxon>Leptospiraceae</taxon>
        <taxon>Leptospira</taxon>
    </lineage>
</organism>
<dbReference type="RefSeq" id="WP_135671685.1">
    <property type="nucleotide sequence ID" value="NZ_RQGN01000082.1"/>
</dbReference>